<dbReference type="AlphaFoldDB" id="A0A1M5WDS8"/>
<evidence type="ECO:0000313" key="2">
    <source>
        <dbReference type="Proteomes" id="UP000189796"/>
    </source>
</evidence>
<gene>
    <name evidence="1" type="ORF">SAMN05443248_6505</name>
</gene>
<dbReference type="InterPro" id="IPR021322">
    <property type="entry name" value="DUF2924"/>
</dbReference>
<evidence type="ECO:0008006" key="3">
    <source>
        <dbReference type="Google" id="ProtNLM"/>
    </source>
</evidence>
<protein>
    <recommendedName>
        <fullName evidence="3">DUF2924 domain-containing protein</fullName>
    </recommendedName>
</protein>
<dbReference type="EMBL" id="LT670817">
    <property type="protein sequence ID" value="SHH85384.1"/>
    <property type="molecule type" value="Genomic_DNA"/>
</dbReference>
<dbReference type="Proteomes" id="UP000189796">
    <property type="component" value="Chromosome I"/>
</dbReference>
<reference evidence="1 2" key="1">
    <citation type="submission" date="2016-11" db="EMBL/GenBank/DDBJ databases">
        <authorList>
            <person name="Jaros S."/>
            <person name="Januszkiewicz K."/>
            <person name="Wedrychowicz H."/>
        </authorList>
    </citation>
    <scope>NUCLEOTIDE SEQUENCE [LARGE SCALE GENOMIC DNA]</scope>
    <source>
        <strain evidence="1 2">GAS138</strain>
    </source>
</reference>
<evidence type="ECO:0000313" key="1">
    <source>
        <dbReference type="EMBL" id="SHH85384.1"/>
    </source>
</evidence>
<sequence length="187" mass="21096">MAKLRLSLRTGLNRQPDAMQKKYRNGRAPTKTSVEDEIAHLRGLDLGGLRARWQGVFRRPAPAHLTRHLLFAVIAYRLQADRLGDLDHATLQVLDRTVAKLEGPAMSARLASFDQKRTELTPGTVLVREWDRQSQRVMVIADGFAWNGQTYDSLSKVAFAITGTRWNGPRFFGLRDKDDRSTTGARP</sequence>
<name>A0A1M5WDS8_9BRAD</name>
<dbReference type="Pfam" id="PF11149">
    <property type="entry name" value="DUF2924"/>
    <property type="match status" value="1"/>
</dbReference>
<organism evidence="1 2">
    <name type="scientific">Bradyrhizobium erythrophlei</name>
    <dbReference type="NCBI Taxonomy" id="1437360"/>
    <lineage>
        <taxon>Bacteria</taxon>
        <taxon>Pseudomonadati</taxon>
        <taxon>Pseudomonadota</taxon>
        <taxon>Alphaproteobacteria</taxon>
        <taxon>Hyphomicrobiales</taxon>
        <taxon>Nitrobacteraceae</taxon>
        <taxon>Bradyrhizobium</taxon>
    </lineage>
</organism>
<proteinExistence type="predicted"/>
<accession>A0A1M5WDS8</accession>